<accession>A0ACC2I0R8</accession>
<dbReference type="EMBL" id="JAPHNI010000675">
    <property type="protein sequence ID" value="KAJ8108951.1"/>
    <property type="molecule type" value="Genomic_DNA"/>
</dbReference>
<sequence>MLPNGRGAIAHVEYTGDEAAPEVRKLLGAVIENEDEFDRWEALVTRASELEGGVTRNSSPSAIELVRNVYDCFLQKFPLFFGYWKKYADLEFAIGGTETAEMVYERGVCAITTSVDLWANYCSFKMDTCHDNDIIRELFERGAHFVGLDFQSHPFWDKYIEFEERSQEPANATKIYSRVLLLPIYQFTRYYEKFTSLIGTRPVEDLAEPEILESIKNAMQLENQGLPEKAPLELERQLREKIHAYYYESYSRTQQDVQNRWNYEQAVKRAYFHVTELEEAELENWRKYLDFEEKQGDFERTSFLYERCLVACALYDEFWLRYARWMFSQGKEENTRIIYMRASSVFVPIEAPAIRLNWARFEEKLGRISVAREIHTAMLEQAPDHVETIISLAGVVRRHEGNDDAVKILEEFIGQRSSQIGGVLVAEQARILWQCKSAAEEARRAFTDKHQKFSDSLDYWYKYLQFEIDQPSSDQEEAHNRVKAVYDLVRTKGRLSPEASKKLSQFYMDFLLNRGGKDAAEEYIKLDKEVNGTSVSEEAAAPDTTPSKMAHHTPSSSSSTRASPSHSEAAPASREGTPSPAPAQHEDPIYFTLSPSNRIITIDMTESRARSSVSLLVDDDSPTAEANATSSSRSPTPARSPEQFSWTYDEETAPSSGRPRSITSILEERSRVSGSDTANRRHGVVGWEDLGYDSGIQRTFASMFGDGDQHEDSATDTDDSNTAAYQIDTTSTQQNQNARDTSAHPLNTASASVAGASSTHTLLNDGNCKVSQGEVTLKEEDSINRETQPIGKWHCCKCLRRYDIYRHDTDNHIIGTLTCVCKHHSCHCCHLHGSVKRFSPADKVTGIAVFPATEEDIQHGQFGVVCYHCGLSWCTKIVEKPAPTRRRFSMMPKSNPLQKLTNRRSMRYLGLFQKRRPEYSRPDDSRPEGSRPEGSRPTDTPPRMRSFMNLRPASTLQAEDEQPEEQAQGVEIKFYGIKCTCGKATKSKSLCFQLVDRETFEVVGELAINRVKAEAARPTITSELETKGYDTPYVKLSNGVSHPNALRNAPAEEFASRPASQCPS</sequence>
<gene>
    <name evidence="1" type="ORF">OPT61_g7810</name>
</gene>
<name>A0ACC2I0R8_9PLEO</name>
<evidence type="ECO:0000313" key="1">
    <source>
        <dbReference type="EMBL" id="KAJ8108951.1"/>
    </source>
</evidence>
<organism evidence="1 2">
    <name type="scientific">Boeremia exigua</name>
    <dbReference type="NCBI Taxonomy" id="749465"/>
    <lineage>
        <taxon>Eukaryota</taxon>
        <taxon>Fungi</taxon>
        <taxon>Dikarya</taxon>
        <taxon>Ascomycota</taxon>
        <taxon>Pezizomycotina</taxon>
        <taxon>Dothideomycetes</taxon>
        <taxon>Pleosporomycetidae</taxon>
        <taxon>Pleosporales</taxon>
        <taxon>Pleosporineae</taxon>
        <taxon>Didymellaceae</taxon>
        <taxon>Boeremia</taxon>
    </lineage>
</organism>
<protein>
    <submittedName>
        <fullName evidence="1">Uncharacterized protein</fullName>
    </submittedName>
</protein>
<keyword evidence="2" id="KW-1185">Reference proteome</keyword>
<proteinExistence type="predicted"/>
<dbReference type="Proteomes" id="UP001153331">
    <property type="component" value="Unassembled WGS sequence"/>
</dbReference>
<evidence type="ECO:0000313" key="2">
    <source>
        <dbReference type="Proteomes" id="UP001153331"/>
    </source>
</evidence>
<comment type="caution">
    <text evidence="1">The sequence shown here is derived from an EMBL/GenBank/DDBJ whole genome shotgun (WGS) entry which is preliminary data.</text>
</comment>
<reference evidence="1" key="1">
    <citation type="submission" date="2022-11" db="EMBL/GenBank/DDBJ databases">
        <title>Genome Sequence of Boeremia exigua.</title>
        <authorList>
            <person name="Buettner E."/>
        </authorList>
    </citation>
    <scope>NUCLEOTIDE SEQUENCE</scope>
    <source>
        <strain evidence="1">CU02</strain>
    </source>
</reference>